<dbReference type="EMBL" id="BMAC01000019">
    <property type="protein sequence ID" value="GFP80501.1"/>
    <property type="molecule type" value="Genomic_DNA"/>
</dbReference>
<proteinExistence type="predicted"/>
<evidence type="ECO:0000313" key="1">
    <source>
        <dbReference type="EMBL" id="GFP80501.1"/>
    </source>
</evidence>
<accession>A0A830BEK3</accession>
<dbReference type="Proteomes" id="UP000653305">
    <property type="component" value="Unassembled WGS sequence"/>
</dbReference>
<gene>
    <name evidence="1" type="ORF">PHJA_000193500</name>
</gene>
<keyword evidence="2" id="KW-1185">Reference proteome</keyword>
<dbReference type="OrthoDB" id="900245at2759"/>
<reference evidence="1" key="1">
    <citation type="submission" date="2020-07" db="EMBL/GenBank/DDBJ databases">
        <title>Ethylene signaling mediates host invasion by parasitic plants.</title>
        <authorList>
            <person name="Yoshida S."/>
        </authorList>
    </citation>
    <scope>NUCLEOTIDE SEQUENCE</scope>
    <source>
        <strain evidence="1">Okayama</strain>
    </source>
</reference>
<dbReference type="AlphaFoldDB" id="A0A830BEK3"/>
<name>A0A830BEK3_9LAMI</name>
<comment type="caution">
    <text evidence="1">The sequence shown here is derived from an EMBL/GenBank/DDBJ whole genome shotgun (WGS) entry which is preliminary data.</text>
</comment>
<protein>
    <submittedName>
        <fullName evidence="1">Uncharacterized protein</fullName>
    </submittedName>
</protein>
<evidence type="ECO:0000313" key="2">
    <source>
        <dbReference type="Proteomes" id="UP000653305"/>
    </source>
</evidence>
<organism evidence="1 2">
    <name type="scientific">Phtheirospermum japonicum</name>
    <dbReference type="NCBI Taxonomy" id="374723"/>
    <lineage>
        <taxon>Eukaryota</taxon>
        <taxon>Viridiplantae</taxon>
        <taxon>Streptophyta</taxon>
        <taxon>Embryophyta</taxon>
        <taxon>Tracheophyta</taxon>
        <taxon>Spermatophyta</taxon>
        <taxon>Magnoliopsida</taxon>
        <taxon>eudicotyledons</taxon>
        <taxon>Gunneridae</taxon>
        <taxon>Pentapetalae</taxon>
        <taxon>asterids</taxon>
        <taxon>lamiids</taxon>
        <taxon>Lamiales</taxon>
        <taxon>Orobanchaceae</taxon>
        <taxon>Orobanchaceae incertae sedis</taxon>
        <taxon>Phtheirospermum</taxon>
    </lineage>
</organism>
<sequence length="78" mass="8977">MGNCIGAKFKGDKEMKDEKVYEGLLHQLMKQQSLQPPLESCSGHKVKIVVTKKQLQLLMRKAETRRKWRPSLATIPEL</sequence>